<evidence type="ECO:0000313" key="1">
    <source>
        <dbReference type="EMBL" id="KAK3670421.1"/>
    </source>
</evidence>
<reference evidence="1" key="1">
    <citation type="submission" date="2023-07" db="EMBL/GenBank/DDBJ databases">
        <title>Black Yeasts Isolated from many extreme environments.</title>
        <authorList>
            <person name="Coleine C."/>
            <person name="Stajich J.E."/>
            <person name="Selbmann L."/>
        </authorList>
    </citation>
    <scope>NUCLEOTIDE SEQUENCE</scope>
    <source>
        <strain evidence="1">CCFEE 5485</strain>
    </source>
</reference>
<comment type="caution">
    <text evidence="1">The sequence shown here is derived from an EMBL/GenBank/DDBJ whole genome shotgun (WGS) entry which is preliminary data.</text>
</comment>
<dbReference type="AlphaFoldDB" id="A0AAE0TR44"/>
<sequence>MTDCPDHHDNYILATNPITKNVGLISEHIPLIRPFKHSARLTHISKRIFGEQNTVVVRSLGETSKILGCYKSEIRRLYLVWQHVEDGLIPLPLMIKEYLKDCRRLEWPAVAFELPEKQKKMKAKQSAEVRDVIEALDKLNVKRKFGMIKQSGESRG</sequence>
<gene>
    <name evidence="1" type="ORF">LTR78_009661</name>
</gene>
<protein>
    <submittedName>
        <fullName evidence="1">Uncharacterized protein</fullName>
    </submittedName>
</protein>
<evidence type="ECO:0000313" key="2">
    <source>
        <dbReference type="Proteomes" id="UP001274830"/>
    </source>
</evidence>
<accession>A0AAE0TR44</accession>
<dbReference type="Proteomes" id="UP001274830">
    <property type="component" value="Unassembled WGS sequence"/>
</dbReference>
<name>A0AAE0TR44_9PEZI</name>
<organism evidence="1 2">
    <name type="scientific">Recurvomyces mirabilis</name>
    <dbReference type="NCBI Taxonomy" id="574656"/>
    <lineage>
        <taxon>Eukaryota</taxon>
        <taxon>Fungi</taxon>
        <taxon>Dikarya</taxon>
        <taxon>Ascomycota</taxon>
        <taxon>Pezizomycotina</taxon>
        <taxon>Dothideomycetes</taxon>
        <taxon>Dothideomycetidae</taxon>
        <taxon>Mycosphaerellales</taxon>
        <taxon>Teratosphaeriaceae</taxon>
        <taxon>Recurvomyces</taxon>
    </lineage>
</organism>
<keyword evidence="2" id="KW-1185">Reference proteome</keyword>
<dbReference type="EMBL" id="JAUTXT010000056">
    <property type="protein sequence ID" value="KAK3670421.1"/>
    <property type="molecule type" value="Genomic_DNA"/>
</dbReference>
<proteinExistence type="predicted"/>